<dbReference type="Gene3D" id="3.30.200.20">
    <property type="entry name" value="Phosphorylase Kinase, domain 1"/>
    <property type="match status" value="1"/>
</dbReference>
<evidence type="ECO:0000259" key="1">
    <source>
        <dbReference type="Pfam" id="PF01636"/>
    </source>
</evidence>
<dbReference type="OrthoDB" id="9771902at2"/>
<dbReference type="STRING" id="1121338.CLTEP_11150"/>
<dbReference type="PANTHER" id="PTHR39179:SF1">
    <property type="entry name" value="SPORE COAT PROTEIN I"/>
    <property type="match status" value="1"/>
</dbReference>
<dbReference type="InterPro" id="IPR047175">
    <property type="entry name" value="CotS-like"/>
</dbReference>
<evidence type="ECO:0000313" key="3">
    <source>
        <dbReference type="Proteomes" id="UP000075531"/>
    </source>
</evidence>
<keyword evidence="3" id="KW-1185">Reference proteome</keyword>
<dbReference type="NCBIfam" id="TIGR02906">
    <property type="entry name" value="spore_CotS"/>
    <property type="match status" value="1"/>
</dbReference>
<sequence>MNSSKYKCREYLNLYDLDIELFKRFNLYVYDVVPVRKVFILRTDKGDKILKKIDYSIDDLRFIYTAMEYLKNNGFDRVINFIKTTEGYIYTIWNGEIYCIMDLLEGRECEYSNPVDIAITSRALGNMHKASSGFEYNIKSRYNLHKIIDNFERKLHKIMFFKEMVLLYDNTSKFDEIFLENVDYYIKQMNESLRILEHSKYHELCSEEDKIVLCHHDLAHHNILIKDEEAYFIDFDYSVLDLRVHDLCNFINKVIKNFAYDMEKTNQIIANYNNFDNLDNREMEVLYGMLYFPEDFYSICVNYYDTRKNWSEDIFIRRLIKKVDYKQDREEFLNNLA</sequence>
<dbReference type="InterPro" id="IPR014255">
    <property type="entry name" value="Spore_coat_CotS"/>
</dbReference>
<accession>A0A151B4V6</accession>
<dbReference type="GO" id="GO:0042601">
    <property type="term" value="C:endospore-forming forespore"/>
    <property type="evidence" value="ECO:0007669"/>
    <property type="project" value="TreeGrafter"/>
</dbReference>
<dbReference type="PATRIC" id="fig|1121338.3.peg.1152"/>
<comment type="caution">
    <text evidence="2">The sequence shown here is derived from an EMBL/GenBank/DDBJ whole genome shotgun (WGS) entry which is preliminary data.</text>
</comment>
<proteinExistence type="predicted"/>
<dbReference type="Gene3D" id="3.90.1200.10">
    <property type="match status" value="1"/>
</dbReference>
<dbReference type="SUPFAM" id="SSF56112">
    <property type="entry name" value="Protein kinase-like (PK-like)"/>
    <property type="match status" value="1"/>
</dbReference>
<dbReference type="InterPro" id="IPR002575">
    <property type="entry name" value="Aminoglycoside_PTrfase"/>
</dbReference>
<name>A0A151B4V6_9CLOT</name>
<protein>
    <submittedName>
        <fullName evidence="2">Spore coat protein S</fullName>
    </submittedName>
</protein>
<dbReference type="Proteomes" id="UP000075531">
    <property type="component" value="Unassembled WGS sequence"/>
</dbReference>
<organism evidence="2 3">
    <name type="scientific">Clostridium tepidiprofundi DSM 19306</name>
    <dbReference type="NCBI Taxonomy" id="1121338"/>
    <lineage>
        <taxon>Bacteria</taxon>
        <taxon>Bacillati</taxon>
        <taxon>Bacillota</taxon>
        <taxon>Clostridia</taxon>
        <taxon>Eubacteriales</taxon>
        <taxon>Clostridiaceae</taxon>
        <taxon>Clostridium</taxon>
    </lineage>
</organism>
<dbReference type="InterPro" id="IPR011009">
    <property type="entry name" value="Kinase-like_dom_sf"/>
</dbReference>
<keyword evidence="2" id="KW-0946">Virion</keyword>
<reference evidence="2 3" key="1">
    <citation type="submission" date="2016-02" db="EMBL/GenBank/DDBJ databases">
        <title>Genome sequence of Clostridium tepidiprofundi DSM 19306.</title>
        <authorList>
            <person name="Poehlein A."/>
            <person name="Daniel R."/>
        </authorList>
    </citation>
    <scope>NUCLEOTIDE SEQUENCE [LARGE SCALE GENOMIC DNA]</scope>
    <source>
        <strain evidence="2 3">DSM 19306</strain>
    </source>
</reference>
<feature type="domain" description="Aminoglycoside phosphotransferase" evidence="1">
    <location>
        <begin position="38"/>
        <end position="257"/>
    </location>
</feature>
<gene>
    <name evidence="2" type="primary">cotS_2</name>
    <name evidence="2" type="ORF">CLTEP_11150</name>
</gene>
<dbReference type="Pfam" id="PF01636">
    <property type="entry name" value="APH"/>
    <property type="match status" value="1"/>
</dbReference>
<evidence type="ECO:0000313" key="2">
    <source>
        <dbReference type="EMBL" id="KYH34951.1"/>
    </source>
</evidence>
<dbReference type="RefSeq" id="WP_066823767.1">
    <property type="nucleotide sequence ID" value="NZ_LTBA01000008.1"/>
</dbReference>
<dbReference type="AlphaFoldDB" id="A0A151B4V6"/>
<dbReference type="PANTHER" id="PTHR39179">
    <property type="entry name" value="SPORE COAT PROTEIN I"/>
    <property type="match status" value="1"/>
</dbReference>
<dbReference type="EMBL" id="LTBA01000008">
    <property type="protein sequence ID" value="KYH34951.1"/>
    <property type="molecule type" value="Genomic_DNA"/>
</dbReference>
<keyword evidence="2" id="KW-0167">Capsid protein</keyword>